<comment type="subcellular location">
    <subcellularLocation>
        <location evidence="1">Membrane</location>
        <topology evidence="1">Multi-pass membrane protein</topology>
    </subcellularLocation>
</comment>
<feature type="transmembrane region" description="Helical" evidence="6">
    <location>
        <begin position="352"/>
        <end position="372"/>
    </location>
</feature>
<evidence type="ECO:0000313" key="7">
    <source>
        <dbReference type="EMBL" id="CAG7724714.1"/>
    </source>
</evidence>
<name>A0A8J2NY56_9HEXA</name>
<organism evidence="7 8">
    <name type="scientific">Allacma fusca</name>
    <dbReference type="NCBI Taxonomy" id="39272"/>
    <lineage>
        <taxon>Eukaryota</taxon>
        <taxon>Metazoa</taxon>
        <taxon>Ecdysozoa</taxon>
        <taxon>Arthropoda</taxon>
        <taxon>Hexapoda</taxon>
        <taxon>Collembola</taxon>
        <taxon>Symphypleona</taxon>
        <taxon>Sminthuridae</taxon>
        <taxon>Allacma</taxon>
    </lineage>
</organism>
<evidence type="ECO:0008006" key="9">
    <source>
        <dbReference type="Google" id="ProtNLM"/>
    </source>
</evidence>
<evidence type="ECO:0000256" key="3">
    <source>
        <dbReference type="ARBA" id="ARBA00022989"/>
    </source>
</evidence>
<gene>
    <name evidence="7" type="ORF">AFUS01_LOCUS13714</name>
</gene>
<dbReference type="InterPro" id="IPR018499">
    <property type="entry name" value="Tetraspanin/Peripherin"/>
</dbReference>
<feature type="compositionally biased region" description="Polar residues" evidence="5">
    <location>
        <begin position="514"/>
        <end position="526"/>
    </location>
</feature>
<dbReference type="EMBL" id="CAJVCH010112968">
    <property type="protein sequence ID" value="CAG7724714.1"/>
    <property type="molecule type" value="Genomic_DNA"/>
</dbReference>
<protein>
    <recommendedName>
        <fullName evidence="9">Tetraspanin</fullName>
    </recommendedName>
</protein>
<evidence type="ECO:0000256" key="2">
    <source>
        <dbReference type="ARBA" id="ARBA00022692"/>
    </source>
</evidence>
<evidence type="ECO:0000256" key="6">
    <source>
        <dbReference type="SAM" id="Phobius"/>
    </source>
</evidence>
<dbReference type="Proteomes" id="UP000708208">
    <property type="component" value="Unassembled WGS sequence"/>
</dbReference>
<feature type="transmembrane region" description="Helical" evidence="6">
    <location>
        <begin position="194"/>
        <end position="215"/>
    </location>
</feature>
<feature type="transmembrane region" description="Helical" evidence="6">
    <location>
        <begin position="94"/>
        <end position="112"/>
    </location>
</feature>
<keyword evidence="2 6" id="KW-0812">Transmembrane</keyword>
<accession>A0A8J2NY56</accession>
<feature type="transmembrane region" description="Helical" evidence="6">
    <location>
        <begin position="161"/>
        <end position="182"/>
    </location>
</feature>
<keyword evidence="3 6" id="KW-1133">Transmembrane helix</keyword>
<keyword evidence="8" id="KW-1185">Reference proteome</keyword>
<feature type="compositionally biased region" description="Basic and acidic residues" evidence="5">
    <location>
        <begin position="458"/>
        <end position="477"/>
    </location>
</feature>
<dbReference type="Pfam" id="PF00335">
    <property type="entry name" value="Tetraspanin"/>
    <property type="match status" value="1"/>
</dbReference>
<dbReference type="GO" id="GO:0016020">
    <property type="term" value="C:membrane"/>
    <property type="evidence" value="ECO:0007669"/>
    <property type="project" value="UniProtKB-SubCell"/>
</dbReference>
<feature type="compositionally biased region" description="Polar residues" evidence="5">
    <location>
        <begin position="538"/>
        <end position="548"/>
    </location>
</feature>
<evidence type="ECO:0000256" key="4">
    <source>
        <dbReference type="ARBA" id="ARBA00023136"/>
    </source>
</evidence>
<sequence>MSARFVNGRILIEEEDEEEDDDVDRQMATTITRNKFQQLSQQYQEDEHTRRWGEYKPRKSMALTQMMQEGVDSESEYEPEENVTSLSVGMIPEFIFNIMIFLKICVGFYLFGTGLTSMRWNVSIQSFVNPHDDSDFDLGTAIKRPVEELDFSENGIDGLELIWLGVGIMAVSIFDVMFCLILWHAVFNYMKQKIIIFCLLLVFIELFFIFVAWYIHARASCDTKNIVKFLETYLNSFGFDKLSTRKVNEVQFNLGCCGLKGWKDYIDLKEASKLPNVTNFYPQEAQALVPFSCCRFPWSAHLYCGFEAEKWATDLTLYKKAIERRFYTTGCKDRIKILCNRIVAMLSIHMEIAYTTYVILNIFISLMVYFIIQKINLMRLEAESLYDFNKLEIIDNAFESDDSAEFDKFSDEEAGGGDTKAADVPTLKEIYQQMNVIESRGAGIDTKAQLRDMVEAYHKSMKQKEQRVGSDPQEPRHSLPSPPPEADLHQGDTVNESPETHPLQDPTKLPPNKTMVSKSPSINSTLKRAAQKDLNPKPIQTQTRTPYNDQLAKLAKKPPPIAKKQPMESSARKIGK</sequence>
<evidence type="ECO:0000256" key="5">
    <source>
        <dbReference type="SAM" id="MobiDB-lite"/>
    </source>
</evidence>
<dbReference type="AlphaFoldDB" id="A0A8J2NY56"/>
<proteinExistence type="predicted"/>
<keyword evidence="4 6" id="KW-0472">Membrane</keyword>
<evidence type="ECO:0000313" key="8">
    <source>
        <dbReference type="Proteomes" id="UP000708208"/>
    </source>
</evidence>
<comment type="caution">
    <text evidence="7">The sequence shown here is derived from an EMBL/GenBank/DDBJ whole genome shotgun (WGS) entry which is preliminary data.</text>
</comment>
<reference evidence="7" key="1">
    <citation type="submission" date="2021-06" db="EMBL/GenBank/DDBJ databases">
        <authorList>
            <person name="Hodson N. C."/>
            <person name="Mongue J. A."/>
            <person name="Jaron S. K."/>
        </authorList>
    </citation>
    <scope>NUCLEOTIDE SEQUENCE</scope>
</reference>
<feature type="region of interest" description="Disordered" evidence="5">
    <location>
        <begin position="458"/>
        <end position="576"/>
    </location>
</feature>
<evidence type="ECO:0000256" key="1">
    <source>
        <dbReference type="ARBA" id="ARBA00004141"/>
    </source>
</evidence>